<comment type="caution">
    <text evidence="1">The sequence shown here is derived from an EMBL/GenBank/DDBJ whole genome shotgun (WGS) entry which is preliminary data.</text>
</comment>
<dbReference type="EMBL" id="VIEB01000305">
    <property type="protein sequence ID" value="TQD95794.1"/>
    <property type="molecule type" value="Genomic_DNA"/>
</dbReference>
<evidence type="ECO:0000313" key="1">
    <source>
        <dbReference type="EMBL" id="TQD95794.1"/>
    </source>
</evidence>
<gene>
    <name evidence="1" type="ORF">C1H46_018536</name>
</gene>
<proteinExistence type="predicted"/>
<organism evidence="1 2">
    <name type="scientific">Malus baccata</name>
    <name type="common">Siberian crab apple</name>
    <name type="synonym">Pyrus baccata</name>
    <dbReference type="NCBI Taxonomy" id="106549"/>
    <lineage>
        <taxon>Eukaryota</taxon>
        <taxon>Viridiplantae</taxon>
        <taxon>Streptophyta</taxon>
        <taxon>Embryophyta</taxon>
        <taxon>Tracheophyta</taxon>
        <taxon>Spermatophyta</taxon>
        <taxon>Magnoliopsida</taxon>
        <taxon>eudicotyledons</taxon>
        <taxon>Gunneridae</taxon>
        <taxon>Pentapetalae</taxon>
        <taxon>rosids</taxon>
        <taxon>fabids</taxon>
        <taxon>Rosales</taxon>
        <taxon>Rosaceae</taxon>
        <taxon>Amygdaloideae</taxon>
        <taxon>Maleae</taxon>
        <taxon>Malus</taxon>
    </lineage>
</organism>
<dbReference type="Proteomes" id="UP000315295">
    <property type="component" value="Unassembled WGS sequence"/>
</dbReference>
<sequence>MASSSLHQATETGNASSLLTFQPETQSSGDGIELLACPVCYEPLIRKGPLGKQYSGWLSSARYATSRITAVAGAKRRTFTWILLLARQIKEVHCAQSRRDWLLQKSPRFLLVRKRLASVFWPIRLPLSGSRGTQFALYIRVLHAYTMLVMYHTTLVNYVLRTYAV</sequence>
<dbReference type="AlphaFoldDB" id="A0A540MAM0"/>
<keyword evidence="2" id="KW-1185">Reference proteome</keyword>
<reference evidence="1 2" key="1">
    <citation type="journal article" date="2019" name="G3 (Bethesda)">
        <title>Sequencing of a Wild Apple (Malus baccata) Genome Unravels the Differences Between Cultivated and Wild Apple Species Regarding Disease Resistance and Cold Tolerance.</title>
        <authorList>
            <person name="Chen X."/>
        </authorList>
    </citation>
    <scope>NUCLEOTIDE SEQUENCE [LARGE SCALE GENOMIC DNA]</scope>
    <source>
        <strain evidence="2">cv. Shandingzi</strain>
        <tissue evidence="1">Leaves</tissue>
    </source>
</reference>
<protein>
    <submittedName>
        <fullName evidence="1">Uncharacterized protein</fullName>
    </submittedName>
</protein>
<accession>A0A540MAM0</accession>
<evidence type="ECO:0000313" key="2">
    <source>
        <dbReference type="Proteomes" id="UP000315295"/>
    </source>
</evidence>
<name>A0A540MAM0_MALBA</name>